<evidence type="ECO:0000313" key="3">
    <source>
        <dbReference type="EMBL" id="SIS58284.1"/>
    </source>
</evidence>
<dbReference type="STRING" id="407234.SAMN05421795_101737"/>
<feature type="domain" description="Hedgehog/Intein (Hint)" evidence="2">
    <location>
        <begin position="159"/>
        <end position="312"/>
    </location>
</feature>
<evidence type="ECO:0000259" key="2">
    <source>
        <dbReference type="Pfam" id="PF13403"/>
    </source>
</evidence>
<accession>A0A1N7K9Z4</accession>
<dbReference type="InterPro" id="IPR028992">
    <property type="entry name" value="Hedgehog/Intein_dom"/>
</dbReference>
<dbReference type="RefSeq" id="WP_076363518.1">
    <property type="nucleotide sequence ID" value="NZ_FTOM01000001.1"/>
</dbReference>
<sequence length="366" mass="39130">MDRGYPPEALRPVQDGAAWELVPGYDPARRGLRLETAAAAAEAEADAVWEWALGPSGRGDPQGPDARAPSPDPRAPDAARLFDARGALLAEGLAIAGPPLFLHGPGGGMIRVDRIAVDGRAEVLLASEPLEPGQVYPAARQEAQPVLALEAADLAALPALGAGTMIATDEGEQPVDWLRPGDRVLTRDNGYRPIQWIAQLSCRADAERIGAHRLALEARIFGADQPQRELVVSAGLRLLLGAPELQLWFGEAEMFARADQMLAAARPVQAQRTTQVETHAGVPPAREERFFVMALPRHEVILAEGLWVETLQAHPEVLAHLPPDQAGALAAQLGAAHALSARAELADWELRMFTIEAARRAQLVAA</sequence>
<dbReference type="SUPFAM" id="SSF51294">
    <property type="entry name" value="Hedgehog/intein (Hint) domain"/>
    <property type="match status" value="1"/>
</dbReference>
<reference evidence="4" key="1">
    <citation type="submission" date="2017-01" db="EMBL/GenBank/DDBJ databases">
        <authorList>
            <person name="Varghese N."/>
            <person name="Submissions S."/>
        </authorList>
    </citation>
    <scope>NUCLEOTIDE SEQUENCE [LARGE SCALE GENOMIC DNA]</scope>
    <source>
        <strain evidence="4">DSM 18714</strain>
    </source>
</reference>
<dbReference type="Pfam" id="PF13403">
    <property type="entry name" value="Hint_2"/>
    <property type="match status" value="1"/>
</dbReference>
<protein>
    <submittedName>
        <fullName evidence="3">Hint domain-containing protein</fullName>
    </submittedName>
</protein>
<name>A0A1N7K9Z4_9RHOB</name>
<gene>
    <name evidence="3" type="ORF">SAMN05421795_101737</name>
</gene>
<feature type="region of interest" description="Disordered" evidence="1">
    <location>
        <begin position="53"/>
        <end position="78"/>
    </location>
</feature>
<organism evidence="3 4">
    <name type="scientific">Phaeovulum vinaykumarii</name>
    <dbReference type="NCBI Taxonomy" id="407234"/>
    <lineage>
        <taxon>Bacteria</taxon>
        <taxon>Pseudomonadati</taxon>
        <taxon>Pseudomonadota</taxon>
        <taxon>Alphaproteobacteria</taxon>
        <taxon>Rhodobacterales</taxon>
        <taxon>Paracoccaceae</taxon>
        <taxon>Phaeovulum</taxon>
    </lineage>
</organism>
<keyword evidence="4" id="KW-1185">Reference proteome</keyword>
<evidence type="ECO:0000256" key="1">
    <source>
        <dbReference type="SAM" id="MobiDB-lite"/>
    </source>
</evidence>
<proteinExistence type="predicted"/>
<dbReference type="AlphaFoldDB" id="A0A1N7K9Z4"/>
<dbReference type="Proteomes" id="UP000186098">
    <property type="component" value="Unassembled WGS sequence"/>
</dbReference>
<dbReference type="InterPro" id="IPR036844">
    <property type="entry name" value="Hint_dom_sf"/>
</dbReference>
<evidence type="ECO:0000313" key="4">
    <source>
        <dbReference type="Proteomes" id="UP000186098"/>
    </source>
</evidence>
<dbReference type="EMBL" id="FTOM01000001">
    <property type="protein sequence ID" value="SIS58284.1"/>
    <property type="molecule type" value="Genomic_DNA"/>
</dbReference>